<dbReference type="EC" id="2.7.13.3" evidence="2"/>
<evidence type="ECO:0000256" key="3">
    <source>
        <dbReference type="ARBA" id="ARBA00022553"/>
    </source>
</evidence>
<keyword evidence="4" id="KW-0808">Transferase</keyword>
<dbReference type="EMBL" id="SNYN01000001">
    <property type="protein sequence ID" value="TDQ55520.1"/>
    <property type="molecule type" value="Genomic_DNA"/>
</dbReference>
<dbReference type="OrthoDB" id="3502710at2"/>
<evidence type="ECO:0000313" key="10">
    <source>
        <dbReference type="EMBL" id="TDQ55520.1"/>
    </source>
</evidence>
<dbReference type="Proteomes" id="UP000295281">
    <property type="component" value="Unassembled WGS sequence"/>
</dbReference>
<dbReference type="RefSeq" id="WP_133740019.1">
    <property type="nucleotide sequence ID" value="NZ_SNYN01000001.1"/>
</dbReference>
<feature type="region of interest" description="Disordered" evidence="8">
    <location>
        <begin position="288"/>
        <end position="420"/>
    </location>
</feature>
<dbReference type="InterPro" id="IPR050428">
    <property type="entry name" value="TCS_sensor_his_kinase"/>
</dbReference>
<evidence type="ECO:0000256" key="5">
    <source>
        <dbReference type="ARBA" id="ARBA00022692"/>
    </source>
</evidence>
<keyword evidence="11" id="KW-1185">Reference proteome</keyword>
<keyword evidence="6 10" id="KW-0418">Kinase</keyword>
<accession>A0A4V3D9B7</accession>
<dbReference type="GO" id="GO:0005886">
    <property type="term" value="C:plasma membrane"/>
    <property type="evidence" value="ECO:0007669"/>
    <property type="project" value="TreeGrafter"/>
</dbReference>
<comment type="catalytic activity">
    <reaction evidence="1">
        <text>ATP + protein L-histidine = ADP + protein N-phospho-L-histidine.</text>
        <dbReference type="EC" id="2.7.13.3"/>
    </reaction>
</comment>
<evidence type="ECO:0000256" key="8">
    <source>
        <dbReference type="SAM" id="MobiDB-lite"/>
    </source>
</evidence>
<dbReference type="PROSITE" id="PS50109">
    <property type="entry name" value="HIS_KIN"/>
    <property type="match status" value="1"/>
</dbReference>
<evidence type="ECO:0000256" key="7">
    <source>
        <dbReference type="ARBA" id="ARBA00022989"/>
    </source>
</evidence>
<evidence type="ECO:0000256" key="2">
    <source>
        <dbReference type="ARBA" id="ARBA00012438"/>
    </source>
</evidence>
<evidence type="ECO:0000259" key="9">
    <source>
        <dbReference type="PROSITE" id="PS50109"/>
    </source>
</evidence>
<feature type="compositionally biased region" description="Basic and acidic residues" evidence="8">
    <location>
        <begin position="436"/>
        <end position="448"/>
    </location>
</feature>
<dbReference type="InterPro" id="IPR003594">
    <property type="entry name" value="HATPase_dom"/>
</dbReference>
<protein>
    <recommendedName>
        <fullName evidence="2">histidine kinase</fullName>
        <ecNumber evidence="2">2.7.13.3</ecNumber>
    </recommendedName>
</protein>
<feature type="compositionally biased region" description="Low complexity" evidence="8">
    <location>
        <begin position="449"/>
        <end position="459"/>
    </location>
</feature>
<dbReference type="InterPro" id="IPR036890">
    <property type="entry name" value="HATPase_C_sf"/>
</dbReference>
<evidence type="ECO:0000256" key="4">
    <source>
        <dbReference type="ARBA" id="ARBA00022679"/>
    </source>
</evidence>
<dbReference type="PANTHER" id="PTHR45436:SF5">
    <property type="entry name" value="SENSOR HISTIDINE KINASE TRCS"/>
    <property type="match status" value="1"/>
</dbReference>
<feature type="region of interest" description="Disordered" evidence="8">
    <location>
        <begin position="435"/>
        <end position="459"/>
    </location>
</feature>
<dbReference type="InterPro" id="IPR005467">
    <property type="entry name" value="His_kinase_dom"/>
</dbReference>
<feature type="region of interest" description="Disordered" evidence="8">
    <location>
        <begin position="1"/>
        <end position="72"/>
    </location>
</feature>
<dbReference type="GO" id="GO:0000160">
    <property type="term" value="P:phosphorelay signal transduction system"/>
    <property type="evidence" value="ECO:0007669"/>
    <property type="project" value="TreeGrafter"/>
</dbReference>
<dbReference type="AlphaFoldDB" id="A0A4V3D9B7"/>
<feature type="compositionally biased region" description="Low complexity" evidence="8">
    <location>
        <begin position="406"/>
        <end position="417"/>
    </location>
</feature>
<organism evidence="10 11">
    <name type="scientific">Actinorugispora endophytica</name>
    <dbReference type="NCBI Taxonomy" id="1605990"/>
    <lineage>
        <taxon>Bacteria</taxon>
        <taxon>Bacillati</taxon>
        <taxon>Actinomycetota</taxon>
        <taxon>Actinomycetes</taxon>
        <taxon>Streptosporangiales</taxon>
        <taxon>Nocardiopsidaceae</taxon>
        <taxon>Actinorugispora</taxon>
    </lineage>
</organism>
<dbReference type="CDD" id="cd00075">
    <property type="entry name" value="HATPase"/>
    <property type="match status" value="1"/>
</dbReference>
<dbReference type="PANTHER" id="PTHR45436">
    <property type="entry name" value="SENSOR HISTIDINE KINASE YKOH"/>
    <property type="match status" value="1"/>
</dbReference>
<evidence type="ECO:0000256" key="1">
    <source>
        <dbReference type="ARBA" id="ARBA00000085"/>
    </source>
</evidence>
<feature type="domain" description="Histidine kinase" evidence="9">
    <location>
        <begin position="184"/>
        <end position="290"/>
    </location>
</feature>
<dbReference type="SUPFAM" id="SSF55874">
    <property type="entry name" value="ATPase domain of HSP90 chaperone/DNA topoisomerase II/histidine kinase"/>
    <property type="match status" value="1"/>
</dbReference>
<reference evidence="10 11" key="1">
    <citation type="submission" date="2019-03" db="EMBL/GenBank/DDBJ databases">
        <title>Genomic Encyclopedia of Type Strains, Phase IV (KMG-IV): sequencing the most valuable type-strain genomes for metagenomic binning, comparative biology and taxonomic classification.</title>
        <authorList>
            <person name="Goeker M."/>
        </authorList>
    </citation>
    <scope>NUCLEOTIDE SEQUENCE [LARGE SCALE GENOMIC DNA]</scope>
    <source>
        <strain evidence="10 11">DSM 46770</strain>
    </source>
</reference>
<keyword evidence="3" id="KW-0597">Phosphoprotein</keyword>
<sequence length="459" mass="49780">MGKPVDGERAHSPEGAPGLARGGRPRRERWWRWLTGRAAQAPPAPEPPARQARPESRPPQGDPEPQNRDDSEDLLPTALASLAMRDLTLVDSLLAFVERLERQEEDPEQLDVLFQIDHLATRMRRNGENLLILAGHGVEGKHREAVPLLDVVRAAMSEVSEYTRVRTRELPEDTAISPEAADDISHLIAELLDNAIANSSDSIPVTVRGRLAEDGALLMEVVDDGIGIPDDRLAQLNTWLATPPSLNEEVIRHMGLYVVSRLAARQGAGVRLQTRPFSGTTAHIRVPAEVIGPVPRPPRGPAAPVEPQAPGLPAPRRGPVPRSGSATSVGPTGLPRRDPERRRDVPVEPAPERDGPRRHGAPERADGELWELPRRRPVEEPRRSRGGRSAEEGEETAPARGRRPQRAAASAAGRSPGFAERIRADLDGFISGQTEAAERVARGGEGNERAAGPGKAVEK</sequence>
<keyword evidence="5" id="KW-0812">Transmembrane</keyword>
<dbReference type="GO" id="GO:0004673">
    <property type="term" value="F:protein histidine kinase activity"/>
    <property type="evidence" value="ECO:0007669"/>
    <property type="project" value="UniProtKB-EC"/>
</dbReference>
<keyword evidence="7" id="KW-1133">Transmembrane helix</keyword>
<keyword evidence="7" id="KW-0472">Membrane</keyword>
<feature type="compositionally biased region" description="Basic and acidic residues" evidence="8">
    <location>
        <begin position="1"/>
        <end position="12"/>
    </location>
</feature>
<comment type="caution">
    <text evidence="10">The sequence shown here is derived from an EMBL/GenBank/DDBJ whole genome shotgun (WGS) entry which is preliminary data.</text>
</comment>
<dbReference type="Pfam" id="PF02518">
    <property type="entry name" value="HATPase_c"/>
    <property type="match status" value="1"/>
</dbReference>
<proteinExistence type="predicted"/>
<name>A0A4V3D9B7_9ACTN</name>
<evidence type="ECO:0000313" key="11">
    <source>
        <dbReference type="Proteomes" id="UP000295281"/>
    </source>
</evidence>
<feature type="compositionally biased region" description="Basic and acidic residues" evidence="8">
    <location>
        <begin position="335"/>
        <end position="391"/>
    </location>
</feature>
<evidence type="ECO:0000256" key="6">
    <source>
        <dbReference type="ARBA" id="ARBA00022777"/>
    </source>
</evidence>
<feature type="compositionally biased region" description="Low complexity" evidence="8">
    <location>
        <begin position="32"/>
        <end position="41"/>
    </location>
</feature>
<dbReference type="Gene3D" id="3.30.565.10">
    <property type="entry name" value="Histidine kinase-like ATPase, C-terminal domain"/>
    <property type="match status" value="1"/>
</dbReference>
<gene>
    <name evidence="10" type="ORF">EV190_101851</name>
</gene>
<dbReference type="SMART" id="SM00387">
    <property type="entry name" value="HATPase_c"/>
    <property type="match status" value="1"/>
</dbReference>